<proteinExistence type="predicted"/>
<protein>
    <submittedName>
        <fullName evidence="1">Uncharacterized protein</fullName>
    </submittedName>
</protein>
<sequence length="128" mass="14426">MASEYARADTDEVVRRTNLAVQLVNGQIAHSARYAQVQPKICRDGRFPNEFRAPKTVEELRSMDPSSLDRVLGAYQLPTDMRSLRLTSRDTASSKVANLAKLCTLFDFLGASRIADHERLKRNAIMPF</sequence>
<dbReference type="OrthoDB" id="5389823at2759"/>
<dbReference type="AlphaFoldDB" id="A0A6G1HQT9"/>
<dbReference type="Proteomes" id="UP000799640">
    <property type="component" value="Unassembled WGS sequence"/>
</dbReference>
<organism evidence="1 2">
    <name type="scientific">Trichodelitschia bisporula</name>
    <dbReference type="NCBI Taxonomy" id="703511"/>
    <lineage>
        <taxon>Eukaryota</taxon>
        <taxon>Fungi</taxon>
        <taxon>Dikarya</taxon>
        <taxon>Ascomycota</taxon>
        <taxon>Pezizomycotina</taxon>
        <taxon>Dothideomycetes</taxon>
        <taxon>Dothideomycetes incertae sedis</taxon>
        <taxon>Phaeotrichales</taxon>
        <taxon>Phaeotrichaceae</taxon>
        <taxon>Trichodelitschia</taxon>
    </lineage>
</organism>
<evidence type="ECO:0000313" key="1">
    <source>
        <dbReference type="EMBL" id="KAF2398284.1"/>
    </source>
</evidence>
<name>A0A6G1HQT9_9PEZI</name>
<accession>A0A6G1HQT9</accession>
<gene>
    <name evidence="1" type="ORF">EJ06DRAFT_523136</name>
</gene>
<keyword evidence="2" id="KW-1185">Reference proteome</keyword>
<reference evidence="1" key="1">
    <citation type="journal article" date="2020" name="Stud. Mycol.">
        <title>101 Dothideomycetes genomes: a test case for predicting lifestyles and emergence of pathogens.</title>
        <authorList>
            <person name="Haridas S."/>
            <person name="Albert R."/>
            <person name="Binder M."/>
            <person name="Bloem J."/>
            <person name="Labutti K."/>
            <person name="Salamov A."/>
            <person name="Andreopoulos B."/>
            <person name="Baker S."/>
            <person name="Barry K."/>
            <person name="Bills G."/>
            <person name="Bluhm B."/>
            <person name="Cannon C."/>
            <person name="Castanera R."/>
            <person name="Culley D."/>
            <person name="Daum C."/>
            <person name="Ezra D."/>
            <person name="Gonzalez J."/>
            <person name="Henrissat B."/>
            <person name="Kuo A."/>
            <person name="Liang C."/>
            <person name="Lipzen A."/>
            <person name="Lutzoni F."/>
            <person name="Magnuson J."/>
            <person name="Mondo S."/>
            <person name="Nolan M."/>
            <person name="Ohm R."/>
            <person name="Pangilinan J."/>
            <person name="Park H.-J."/>
            <person name="Ramirez L."/>
            <person name="Alfaro M."/>
            <person name="Sun H."/>
            <person name="Tritt A."/>
            <person name="Yoshinaga Y."/>
            <person name="Zwiers L.-H."/>
            <person name="Turgeon B."/>
            <person name="Goodwin S."/>
            <person name="Spatafora J."/>
            <person name="Crous P."/>
            <person name="Grigoriev I."/>
        </authorList>
    </citation>
    <scope>NUCLEOTIDE SEQUENCE</scope>
    <source>
        <strain evidence="1">CBS 262.69</strain>
    </source>
</reference>
<evidence type="ECO:0000313" key="2">
    <source>
        <dbReference type="Proteomes" id="UP000799640"/>
    </source>
</evidence>
<dbReference type="EMBL" id="ML996700">
    <property type="protein sequence ID" value="KAF2398284.1"/>
    <property type="molecule type" value="Genomic_DNA"/>
</dbReference>